<evidence type="ECO:0000256" key="1">
    <source>
        <dbReference type="ARBA" id="ARBA00007689"/>
    </source>
</evidence>
<evidence type="ECO:0000313" key="4">
    <source>
        <dbReference type="Proteomes" id="UP001226577"/>
    </source>
</evidence>
<dbReference type="PANTHER" id="PTHR33606:SF3">
    <property type="entry name" value="PROTEIN YCII"/>
    <property type="match status" value="1"/>
</dbReference>
<dbReference type="InterPro" id="IPR011008">
    <property type="entry name" value="Dimeric_a/b-barrel"/>
</dbReference>
<dbReference type="Proteomes" id="UP001226577">
    <property type="component" value="Unassembled WGS sequence"/>
</dbReference>
<comment type="similarity">
    <text evidence="1">Belongs to the YciI family.</text>
</comment>
<organism evidence="3 4">
    <name type="scientific">Pseudarthrobacter enclensis</name>
    <dbReference type="NCBI Taxonomy" id="993070"/>
    <lineage>
        <taxon>Bacteria</taxon>
        <taxon>Bacillati</taxon>
        <taxon>Actinomycetota</taxon>
        <taxon>Actinomycetes</taxon>
        <taxon>Micrococcales</taxon>
        <taxon>Micrococcaceae</taxon>
        <taxon>Pseudarthrobacter</taxon>
    </lineage>
</organism>
<feature type="domain" description="YCII-related" evidence="2">
    <location>
        <begin position="5"/>
        <end position="88"/>
    </location>
</feature>
<dbReference type="InterPro" id="IPR005545">
    <property type="entry name" value="YCII"/>
</dbReference>
<proteinExistence type="inferred from homology"/>
<comment type="caution">
    <text evidence="3">The sequence shown here is derived from an EMBL/GenBank/DDBJ whole genome shotgun (WGS) entry which is preliminary data.</text>
</comment>
<gene>
    <name evidence="3" type="ORF">J2X98_001906</name>
</gene>
<dbReference type="PANTHER" id="PTHR33606">
    <property type="entry name" value="PROTEIN YCII"/>
    <property type="match status" value="1"/>
</dbReference>
<dbReference type="SUPFAM" id="SSF54909">
    <property type="entry name" value="Dimeric alpha+beta barrel"/>
    <property type="match status" value="1"/>
</dbReference>
<keyword evidence="4" id="KW-1185">Reference proteome</keyword>
<dbReference type="RefSeq" id="WP_307307072.1">
    <property type="nucleotide sequence ID" value="NZ_JAUSRE010000008.1"/>
</dbReference>
<evidence type="ECO:0000313" key="3">
    <source>
        <dbReference type="EMBL" id="MDP9888318.1"/>
    </source>
</evidence>
<accession>A0ABT9RSU5</accession>
<name>A0ABT9RSU5_9MICC</name>
<dbReference type="EMBL" id="JAUSRE010000008">
    <property type="protein sequence ID" value="MDP9888318.1"/>
    <property type="molecule type" value="Genomic_DNA"/>
</dbReference>
<dbReference type="Pfam" id="PF03795">
    <property type="entry name" value="YCII"/>
    <property type="match status" value="1"/>
</dbReference>
<reference evidence="3 4" key="1">
    <citation type="submission" date="2023-07" db="EMBL/GenBank/DDBJ databases">
        <title>Sorghum-associated microbial communities from plants grown in Nebraska, USA.</title>
        <authorList>
            <person name="Schachtman D."/>
        </authorList>
    </citation>
    <scope>NUCLEOTIDE SEQUENCE [LARGE SCALE GENOMIC DNA]</scope>
    <source>
        <strain evidence="3 4">CC222</strain>
    </source>
</reference>
<dbReference type="Gene3D" id="3.30.70.1060">
    <property type="entry name" value="Dimeric alpha+beta barrel"/>
    <property type="match status" value="1"/>
</dbReference>
<evidence type="ECO:0000259" key="2">
    <source>
        <dbReference type="Pfam" id="PF03795"/>
    </source>
</evidence>
<sequence length="96" mass="10607">MATFAVTYSYANGTAAARDTHRPNHVEFLQSQFDGGRLLKSGPFGPDEAPGALLVIEGESKADVEALMDQDPFFRNNLVEERSIRQWNIFFGADGK</sequence>
<dbReference type="InterPro" id="IPR051807">
    <property type="entry name" value="Sec-metab_biosynth-assoc"/>
</dbReference>
<protein>
    <submittedName>
        <fullName evidence="3">Uncharacterized protein YciI</fullName>
    </submittedName>
</protein>